<keyword evidence="5" id="KW-0500">Molybdenum</keyword>
<keyword evidence="7 9" id="KW-1133">Transmembrane helix</keyword>
<evidence type="ECO:0000313" key="11">
    <source>
        <dbReference type="EMBL" id="BES82806.1"/>
    </source>
</evidence>
<feature type="transmembrane region" description="Helical" evidence="9">
    <location>
        <begin position="12"/>
        <end position="30"/>
    </location>
</feature>
<feature type="domain" description="ABC transmembrane type-1" evidence="10">
    <location>
        <begin position="48"/>
        <end position="251"/>
    </location>
</feature>
<dbReference type="CDD" id="cd06261">
    <property type="entry name" value="TM_PBP2"/>
    <property type="match status" value="1"/>
</dbReference>
<feature type="transmembrane region" description="Helical" evidence="9">
    <location>
        <begin position="50"/>
        <end position="74"/>
    </location>
</feature>
<sequence>MGADSVALRLPAVGLVLVFAAVLASIFAWSSPSGVARALASSETLFAIGLSLATALAAAGLALVLGVPVAYAMARGLLPGGRVAETLLLIPFGMPPVAVGAALLIFFTNTPPGSLLDELLRVVFTPRGLVVAQFFVVYPMALRVLKTSFASVDPRYEAVARTLGYTRLQTLLRVTLPMARRGVLSAFLLSFIRALGEFGASVTLAGAVRFKTETLPIAIYLSISGGDLDLAVALMTVSVLVAGASVAALLSLEKKG</sequence>
<feature type="transmembrane region" description="Helical" evidence="9">
    <location>
        <begin position="183"/>
        <end position="210"/>
    </location>
</feature>
<evidence type="ECO:0000256" key="5">
    <source>
        <dbReference type="ARBA" id="ARBA00022505"/>
    </source>
</evidence>
<evidence type="ECO:0000256" key="3">
    <source>
        <dbReference type="ARBA" id="ARBA00022448"/>
    </source>
</evidence>
<evidence type="ECO:0000256" key="4">
    <source>
        <dbReference type="ARBA" id="ARBA00022475"/>
    </source>
</evidence>
<evidence type="ECO:0000259" key="10">
    <source>
        <dbReference type="PROSITE" id="PS50928"/>
    </source>
</evidence>
<dbReference type="InterPro" id="IPR000515">
    <property type="entry name" value="MetI-like"/>
</dbReference>
<evidence type="ECO:0000256" key="1">
    <source>
        <dbReference type="ARBA" id="ARBA00004651"/>
    </source>
</evidence>
<gene>
    <name evidence="11" type="ORF">PABY_23730</name>
</gene>
<keyword evidence="12" id="KW-1185">Reference proteome</keyword>
<evidence type="ECO:0000256" key="8">
    <source>
        <dbReference type="ARBA" id="ARBA00023136"/>
    </source>
</evidence>
<dbReference type="GeneID" id="89290378"/>
<feature type="transmembrane region" description="Helical" evidence="9">
    <location>
        <begin position="230"/>
        <end position="252"/>
    </location>
</feature>
<organism evidence="11 12">
    <name type="scientific">Pyrodictium abyssi</name>
    <dbReference type="NCBI Taxonomy" id="54256"/>
    <lineage>
        <taxon>Archaea</taxon>
        <taxon>Thermoproteota</taxon>
        <taxon>Thermoprotei</taxon>
        <taxon>Desulfurococcales</taxon>
        <taxon>Pyrodictiaceae</taxon>
        <taxon>Pyrodictium</taxon>
    </lineage>
</organism>
<dbReference type="PROSITE" id="PS50928">
    <property type="entry name" value="ABC_TM1"/>
    <property type="match status" value="1"/>
</dbReference>
<feature type="transmembrane region" description="Helical" evidence="9">
    <location>
        <begin position="127"/>
        <end position="145"/>
    </location>
</feature>
<keyword evidence="4" id="KW-1003">Cell membrane</keyword>
<dbReference type="InterPro" id="IPR035906">
    <property type="entry name" value="MetI-like_sf"/>
</dbReference>
<dbReference type="PANTHER" id="PTHR30183">
    <property type="entry name" value="MOLYBDENUM TRANSPORT SYSTEM PERMEASE PROTEIN MODB"/>
    <property type="match status" value="1"/>
</dbReference>
<evidence type="ECO:0000313" key="12">
    <source>
        <dbReference type="Proteomes" id="UP001341135"/>
    </source>
</evidence>
<evidence type="ECO:0000256" key="6">
    <source>
        <dbReference type="ARBA" id="ARBA00022692"/>
    </source>
</evidence>
<accession>A0ABM8J056</accession>
<keyword evidence="6 9" id="KW-0812">Transmembrane</keyword>
<keyword evidence="8 9" id="KW-0472">Membrane</keyword>
<dbReference type="PANTHER" id="PTHR30183:SF3">
    <property type="entry name" value="MOLYBDENUM TRANSPORT SYSTEM PERMEASE PROTEIN MODB"/>
    <property type="match status" value="1"/>
</dbReference>
<dbReference type="Gene3D" id="1.10.3720.10">
    <property type="entry name" value="MetI-like"/>
    <property type="match status" value="1"/>
</dbReference>
<reference evidence="11 12" key="1">
    <citation type="submission" date="2023-09" db="EMBL/GenBank/DDBJ databases">
        <title>Pyrofollis japonicus gen. nov. sp. nov., a novel member of the family Pyrodictiaceae isolated from the Iheya North hydrothermal field.</title>
        <authorList>
            <person name="Miyazaki U."/>
            <person name="Sanari M."/>
            <person name="Tame A."/>
            <person name="Kitajima M."/>
            <person name="Okamoto A."/>
            <person name="Sawayama S."/>
            <person name="Miyazaki J."/>
            <person name="Takai K."/>
            <person name="Nakagawa S."/>
        </authorList>
    </citation>
    <scope>NUCLEOTIDE SEQUENCE [LARGE SCALE GENOMIC DNA]</scope>
    <source>
        <strain evidence="11 12">AV2</strain>
    </source>
</reference>
<dbReference type="RefSeq" id="WP_338250480.1">
    <property type="nucleotide sequence ID" value="NZ_AP028907.1"/>
</dbReference>
<keyword evidence="3 9" id="KW-0813">Transport</keyword>
<comment type="subcellular location">
    <subcellularLocation>
        <location evidence="1 9">Cell membrane</location>
        <topology evidence="1 9">Multi-pass membrane protein</topology>
    </subcellularLocation>
</comment>
<dbReference type="Proteomes" id="UP001341135">
    <property type="component" value="Chromosome"/>
</dbReference>
<comment type="similarity">
    <text evidence="2 9">Belongs to the binding-protein-dependent transport system permease family.</text>
</comment>
<evidence type="ECO:0000256" key="9">
    <source>
        <dbReference type="RuleBase" id="RU363032"/>
    </source>
</evidence>
<feature type="transmembrane region" description="Helical" evidence="9">
    <location>
        <begin position="86"/>
        <end position="107"/>
    </location>
</feature>
<dbReference type="SUPFAM" id="SSF161098">
    <property type="entry name" value="MetI-like"/>
    <property type="match status" value="1"/>
</dbReference>
<protein>
    <submittedName>
        <fullName evidence="11">ABC transporter permease</fullName>
    </submittedName>
</protein>
<name>A0ABM8J056_9CREN</name>
<evidence type="ECO:0000256" key="2">
    <source>
        <dbReference type="ARBA" id="ARBA00009306"/>
    </source>
</evidence>
<dbReference type="Pfam" id="PF00528">
    <property type="entry name" value="BPD_transp_1"/>
    <property type="match status" value="1"/>
</dbReference>
<dbReference type="EMBL" id="AP028907">
    <property type="protein sequence ID" value="BES82806.1"/>
    <property type="molecule type" value="Genomic_DNA"/>
</dbReference>
<evidence type="ECO:0000256" key="7">
    <source>
        <dbReference type="ARBA" id="ARBA00022989"/>
    </source>
</evidence>
<proteinExistence type="inferred from homology"/>